<dbReference type="PROSITE" id="PS51257">
    <property type="entry name" value="PROKAR_LIPOPROTEIN"/>
    <property type="match status" value="1"/>
</dbReference>
<evidence type="ECO:0000313" key="1">
    <source>
        <dbReference type="EMBL" id="KFA94019.1"/>
    </source>
</evidence>
<dbReference type="Proteomes" id="UP000028547">
    <property type="component" value="Unassembled WGS sequence"/>
</dbReference>
<gene>
    <name evidence="1" type="ORF">Q664_05515</name>
</gene>
<reference evidence="1 2" key="1">
    <citation type="submission" date="2014-07" db="EMBL/GenBank/DDBJ databases">
        <title>Draft Genome Sequence of Gephyronic Acid Producer, Cystobacter violaceus Strain Cb vi76.</title>
        <authorList>
            <person name="Stevens D.C."/>
            <person name="Young J."/>
            <person name="Carmichael R."/>
            <person name="Tan J."/>
            <person name="Taylor R.E."/>
        </authorList>
    </citation>
    <scope>NUCLEOTIDE SEQUENCE [LARGE SCALE GENOMIC DNA]</scope>
    <source>
        <strain evidence="1 2">Cb vi76</strain>
    </source>
</reference>
<proteinExistence type="predicted"/>
<sequence length="195" mass="20729">MKPLLSMRSLLEATVLGLALHVGAVGCGMSPGEEALAGNGTDSLEQIQSTLWTAYTSEESPPVNCLDSRLVAGVACSGRFCDNVAIDCVAVSGLTFGASSSTPFFSEEGSHEGVCSGNEWMTGIQCHGDFCDNLSIRCTETNRAPTQCAWTSGTYSEENSPFQVASISRTGFFIRGIRCFGSNCDNKQYYTCRPG</sequence>
<name>A0A084SZY4_9BACT</name>
<accession>A0A084SZY4</accession>
<dbReference type="EMBL" id="JPMI01000028">
    <property type="protein sequence ID" value="KFA94019.1"/>
    <property type="molecule type" value="Genomic_DNA"/>
</dbReference>
<dbReference type="RefSeq" id="WP_043390568.1">
    <property type="nucleotide sequence ID" value="NZ_JPMI01000028.1"/>
</dbReference>
<dbReference type="AlphaFoldDB" id="A0A084SZY4"/>
<organism evidence="1 2">
    <name type="scientific">Archangium violaceum Cb vi76</name>
    <dbReference type="NCBI Taxonomy" id="1406225"/>
    <lineage>
        <taxon>Bacteria</taxon>
        <taxon>Pseudomonadati</taxon>
        <taxon>Myxococcota</taxon>
        <taxon>Myxococcia</taxon>
        <taxon>Myxococcales</taxon>
        <taxon>Cystobacterineae</taxon>
        <taxon>Archangiaceae</taxon>
        <taxon>Archangium</taxon>
    </lineage>
</organism>
<comment type="caution">
    <text evidence="1">The sequence shown here is derived from an EMBL/GenBank/DDBJ whole genome shotgun (WGS) entry which is preliminary data.</text>
</comment>
<protein>
    <submittedName>
        <fullName evidence="1">Uncharacterized protein</fullName>
    </submittedName>
</protein>
<evidence type="ECO:0000313" key="2">
    <source>
        <dbReference type="Proteomes" id="UP000028547"/>
    </source>
</evidence>